<keyword evidence="3" id="KW-1185">Reference proteome</keyword>
<reference evidence="2 3" key="1">
    <citation type="submission" date="2019-03" db="EMBL/GenBank/DDBJ databases">
        <title>Draft genome sequences of novel Actinobacteria.</title>
        <authorList>
            <person name="Sahin N."/>
            <person name="Ay H."/>
            <person name="Saygin H."/>
        </authorList>
    </citation>
    <scope>NUCLEOTIDE SEQUENCE [LARGE SCALE GENOMIC DNA]</scope>
    <source>
        <strain evidence="2 3">H3C3</strain>
    </source>
</reference>
<evidence type="ECO:0000256" key="1">
    <source>
        <dbReference type="SAM" id="MobiDB-lite"/>
    </source>
</evidence>
<comment type="caution">
    <text evidence="2">The sequence shown here is derived from an EMBL/GenBank/DDBJ whole genome shotgun (WGS) entry which is preliminary data.</text>
</comment>
<dbReference type="Gene3D" id="3.60.15.10">
    <property type="entry name" value="Ribonuclease Z/Hydroxyacylglutathione hydrolase-like"/>
    <property type="match status" value="1"/>
</dbReference>
<sequence length="77" mass="7986">MPSGTSATISVGRTHVTQVSDGVAEGPRRYWFNGVEPSEWMPAVGVTDPDAPFTVGSGGFVVTGDGHVTLVDTGWGH</sequence>
<evidence type="ECO:0008006" key="4">
    <source>
        <dbReference type="Google" id="ProtNLM"/>
    </source>
</evidence>
<dbReference type="EMBL" id="SMKU01000785">
    <property type="protein sequence ID" value="TDD57701.1"/>
    <property type="molecule type" value="Genomic_DNA"/>
</dbReference>
<protein>
    <recommendedName>
        <fullName evidence="4">MBL fold metallo-hydrolase</fullName>
    </recommendedName>
</protein>
<accession>A0A4R4ZGG5</accession>
<feature type="compositionally biased region" description="Polar residues" evidence="1">
    <location>
        <begin position="1"/>
        <end position="20"/>
    </location>
</feature>
<name>A0A4R4ZGG5_9ACTN</name>
<feature type="non-terminal residue" evidence="2">
    <location>
        <position position="77"/>
    </location>
</feature>
<dbReference type="RefSeq" id="WP_207945309.1">
    <property type="nucleotide sequence ID" value="NZ_SMKU01000785.1"/>
</dbReference>
<proteinExistence type="predicted"/>
<evidence type="ECO:0000313" key="3">
    <source>
        <dbReference type="Proteomes" id="UP000294513"/>
    </source>
</evidence>
<dbReference type="AlphaFoldDB" id="A0A4R4ZGG5"/>
<dbReference type="SUPFAM" id="SSF56281">
    <property type="entry name" value="Metallo-hydrolase/oxidoreductase"/>
    <property type="match status" value="1"/>
</dbReference>
<feature type="region of interest" description="Disordered" evidence="1">
    <location>
        <begin position="1"/>
        <end position="21"/>
    </location>
</feature>
<gene>
    <name evidence="2" type="ORF">E1298_47490</name>
</gene>
<dbReference type="InterPro" id="IPR036866">
    <property type="entry name" value="RibonucZ/Hydroxyglut_hydro"/>
</dbReference>
<evidence type="ECO:0000313" key="2">
    <source>
        <dbReference type="EMBL" id="TDD57701.1"/>
    </source>
</evidence>
<organism evidence="2 3">
    <name type="scientific">Actinomadura rubrisoli</name>
    <dbReference type="NCBI Taxonomy" id="2530368"/>
    <lineage>
        <taxon>Bacteria</taxon>
        <taxon>Bacillati</taxon>
        <taxon>Actinomycetota</taxon>
        <taxon>Actinomycetes</taxon>
        <taxon>Streptosporangiales</taxon>
        <taxon>Thermomonosporaceae</taxon>
        <taxon>Actinomadura</taxon>
    </lineage>
</organism>
<dbReference type="Proteomes" id="UP000294513">
    <property type="component" value="Unassembled WGS sequence"/>
</dbReference>